<dbReference type="InterPro" id="IPR036322">
    <property type="entry name" value="WD40_repeat_dom_sf"/>
</dbReference>
<dbReference type="InterPro" id="IPR046351">
    <property type="entry name" value="UTP4"/>
</dbReference>
<gene>
    <name evidence="2" type="ORF">FisN_39Hh033</name>
</gene>
<reference evidence="2 3" key="1">
    <citation type="journal article" date="2015" name="Plant Cell">
        <title>Oil accumulation by the oleaginous diatom Fistulifera solaris as revealed by the genome and transcriptome.</title>
        <authorList>
            <person name="Tanaka T."/>
            <person name="Maeda Y."/>
            <person name="Veluchamy A."/>
            <person name="Tanaka M."/>
            <person name="Abida H."/>
            <person name="Marechal E."/>
            <person name="Bowler C."/>
            <person name="Muto M."/>
            <person name="Sunaga Y."/>
            <person name="Tanaka M."/>
            <person name="Yoshino T."/>
            <person name="Taniguchi T."/>
            <person name="Fukuda Y."/>
            <person name="Nemoto M."/>
            <person name="Matsumoto M."/>
            <person name="Wong P.S."/>
            <person name="Aburatani S."/>
            <person name="Fujibuchi W."/>
        </authorList>
    </citation>
    <scope>NUCLEOTIDE SEQUENCE [LARGE SCALE GENOMIC DNA]</scope>
    <source>
        <strain evidence="2 3">JPCC DA0580</strain>
    </source>
</reference>
<dbReference type="Gene3D" id="2.130.10.10">
    <property type="entry name" value="YVTN repeat-like/Quinoprotein amine dehydrogenase"/>
    <property type="match status" value="2"/>
</dbReference>
<keyword evidence="3" id="KW-1185">Reference proteome</keyword>
<protein>
    <submittedName>
        <fullName evidence="2">U3 small nucleolar RNA-associated protein 4</fullName>
    </submittedName>
</protein>
<comment type="caution">
    <text evidence="2">The sequence shown here is derived from an EMBL/GenBank/DDBJ whole genome shotgun (WGS) entry which is preliminary data.</text>
</comment>
<dbReference type="GO" id="GO:0000462">
    <property type="term" value="P:maturation of SSU-rRNA from tricistronic rRNA transcript (SSU-rRNA, 5.8S rRNA, LSU-rRNA)"/>
    <property type="evidence" value="ECO:0007669"/>
    <property type="project" value="InterPro"/>
</dbReference>
<dbReference type="GO" id="GO:0032040">
    <property type="term" value="C:small-subunit processome"/>
    <property type="evidence" value="ECO:0007669"/>
    <property type="project" value="TreeGrafter"/>
</dbReference>
<dbReference type="OrthoDB" id="8883818at2759"/>
<dbReference type="EMBL" id="BDSP01000198">
    <property type="protein sequence ID" value="GAX23171.1"/>
    <property type="molecule type" value="Genomic_DNA"/>
</dbReference>
<feature type="region of interest" description="Disordered" evidence="1">
    <location>
        <begin position="772"/>
        <end position="796"/>
    </location>
</feature>
<dbReference type="InParanoid" id="A0A1Z5KAP2"/>
<evidence type="ECO:0000313" key="3">
    <source>
        <dbReference type="Proteomes" id="UP000198406"/>
    </source>
</evidence>
<evidence type="ECO:0000313" key="2">
    <source>
        <dbReference type="EMBL" id="GAX23171.1"/>
    </source>
</evidence>
<dbReference type="GO" id="GO:0030686">
    <property type="term" value="C:90S preribosome"/>
    <property type="evidence" value="ECO:0007669"/>
    <property type="project" value="InterPro"/>
</dbReference>
<dbReference type="InterPro" id="IPR001680">
    <property type="entry name" value="WD40_rpt"/>
</dbReference>
<dbReference type="AlphaFoldDB" id="A0A1Z5KAP2"/>
<dbReference type="SMART" id="SM00320">
    <property type="entry name" value="WD40"/>
    <property type="match status" value="6"/>
</dbReference>
<dbReference type="Proteomes" id="UP000198406">
    <property type="component" value="Unassembled WGS sequence"/>
</dbReference>
<dbReference type="InterPro" id="IPR015943">
    <property type="entry name" value="WD40/YVTN_repeat-like_dom_sf"/>
</dbReference>
<dbReference type="GO" id="GO:0003723">
    <property type="term" value="F:RNA binding"/>
    <property type="evidence" value="ECO:0007669"/>
    <property type="project" value="TreeGrafter"/>
</dbReference>
<proteinExistence type="predicted"/>
<dbReference type="SUPFAM" id="SSF50978">
    <property type="entry name" value="WD40 repeat-like"/>
    <property type="match status" value="3"/>
</dbReference>
<name>A0A1Z5KAP2_FISSO</name>
<dbReference type="PANTHER" id="PTHR44163">
    <property type="entry name" value="U3 SMALL NUCLEOLAR RNA-ASSOCIATED PROTEIN 4 HOMOLOG"/>
    <property type="match status" value="1"/>
</dbReference>
<sequence>MGPRTRSSTPKKETLAETATQSSTKKRRTRSLSQGDKSVEASPLTPPKKTTPILDSPSKKSNNRKTSNPNAVTPKSPSTQPPSPSVDLMVHRLRYLRHIPSAILCIKPSPTAGKKKGNPSDTYVAISRQGGSIELRSARQKFRVLATVAGWSSAAIHTMAWTHHRSLVGATADGTLVLIDFQRGHFRNVTSSGGGQIHALDSFASHHGDVSCPTLVAAACEDGSVRYFDVDVQQEADMNMPMPVVSTIPSTGAPILSLALNRFGAVSKEKRSASPLVGATVFVGVADGTIRRYDCVQGSSWRSIFRITVENMGRSIPTRVWVLKSLQDGTLVSGDSLGHVQMWDGHSGTLEATFNQNEVKADVLALDVTREENKVFASGVDSRVICIERSGTVTEDRKWVFANAQRPHTHDVQAIAVCYRSRKKGSGGSEILCTGGIDTKLCTFAVNDFQRQRPHTLFPWPVRSPIVIAPERRVISIMRKGSIQIYSLAPRPVSLESRLQVTETDTFLGTVQIDSPFNLSVSTICADGKYLVVGNPSNLLLFQLTYKSGQGSSNAQIRPERLPFELPSQATIVAAKFLRNDRLVLCSADSDVLIVNVGEGERNISQVSIQSTISFAPDDTDVPSMLPHDEIACSSDGEWFSIMRSSSEKGSVQVFKDVDGTFVHWWSIPELEDPPAVAAFLHTDHPQLVVVCASFAPYVFDLEERSLSTWSRGVPFPVGESLPLSLSNRKDYPVRITVNPAAPTQFFVGTHGAVVAFDMKKKFPTCCRDFPEGSTEHKKRKRSVSMASMASDAGGTEEKDINCTICHRYNAMLFMNFVADDELVIVEQPWLDVVATLPNALHRKVFGT</sequence>
<feature type="region of interest" description="Disordered" evidence="1">
    <location>
        <begin position="1"/>
        <end position="86"/>
    </location>
</feature>
<evidence type="ECO:0000256" key="1">
    <source>
        <dbReference type="SAM" id="MobiDB-lite"/>
    </source>
</evidence>
<dbReference type="GO" id="GO:0034455">
    <property type="term" value="C:t-UTP complex"/>
    <property type="evidence" value="ECO:0007669"/>
    <property type="project" value="TreeGrafter"/>
</dbReference>
<accession>A0A1Z5KAP2</accession>
<dbReference type="PANTHER" id="PTHR44163:SF1">
    <property type="entry name" value="U3 SMALL NUCLEOLAR RNA-ASSOCIATED PROTEIN 4 HOMOLOG"/>
    <property type="match status" value="1"/>
</dbReference>
<organism evidence="2 3">
    <name type="scientific">Fistulifera solaris</name>
    <name type="common">Oleaginous diatom</name>
    <dbReference type="NCBI Taxonomy" id="1519565"/>
    <lineage>
        <taxon>Eukaryota</taxon>
        <taxon>Sar</taxon>
        <taxon>Stramenopiles</taxon>
        <taxon>Ochrophyta</taxon>
        <taxon>Bacillariophyta</taxon>
        <taxon>Bacillariophyceae</taxon>
        <taxon>Bacillariophycidae</taxon>
        <taxon>Naviculales</taxon>
        <taxon>Naviculaceae</taxon>
        <taxon>Fistulifera</taxon>
    </lineage>
</organism>